<dbReference type="AlphaFoldDB" id="A0A087SJ02"/>
<organism evidence="3 4">
    <name type="scientific">Auxenochlorella protothecoides</name>
    <name type="common">Green microalga</name>
    <name type="synonym">Chlorella protothecoides</name>
    <dbReference type="NCBI Taxonomy" id="3075"/>
    <lineage>
        <taxon>Eukaryota</taxon>
        <taxon>Viridiplantae</taxon>
        <taxon>Chlorophyta</taxon>
        <taxon>core chlorophytes</taxon>
        <taxon>Trebouxiophyceae</taxon>
        <taxon>Chlorellales</taxon>
        <taxon>Chlorellaceae</taxon>
        <taxon>Auxenochlorella</taxon>
    </lineage>
</organism>
<feature type="compositionally biased region" description="Basic and acidic residues" evidence="2">
    <location>
        <begin position="28"/>
        <end position="40"/>
    </location>
</feature>
<keyword evidence="4" id="KW-1185">Reference proteome</keyword>
<reference evidence="3 4" key="1">
    <citation type="journal article" date="2014" name="BMC Genomics">
        <title>Oil accumulation mechanisms of the oleaginous microalga Chlorella protothecoides revealed through its genome, transcriptomes, and proteomes.</title>
        <authorList>
            <person name="Gao C."/>
            <person name="Wang Y."/>
            <person name="Shen Y."/>
            <person name="Yan D."/>
            <person name="He X."/>
            <person name="Dai J."/>
            <person name="Wu Q."/>
        </authorList>
    </citation>
    <scope>NUCLEOTIDE SEQUENCE [LARGE SCALE GENOMIC DNA]</scope>
    <source>
        <strain evidence="3 4">0710</strain>
    </source>
</reference>
<dbReference type="RefSeq" id="XP_011398602.1">
    <property type="nucleotide sequence ID" value="XM_011400300.1"/>
</dbReference>
<dbReference type="KEGG" id="apro:F751_2548"/>
<protein>
    <submittedName>
        <fullName evidence="3">Uncharacterized protein</fullName>
    </submittedName>
</protein>
<dbReference type="EMBL" id="KL662122">
    <property type="protein sequence ID" value="KFM25706.1"/>
    <property type="molecule type" value="Genomic_DNA"/>
</dbReference>
<feature type="region of interest" description="Disordered" evidence="2">
    <location>
        <begin position="1"/>
        <end position="44"/>
    </location>
</feature>
<evidence type="ECO:0000256" key="1">
    <source>
        <dbReference type="SAM" id="Coils"/>
    </source>
</evidence>
<evidence type="ECO:0000313" key="3">
    <source>
        <dbReference type="EMBL" id="KFM25706.1"/>
    </source>
</evidence>
<feature type="compositionally biased region" description="Basic and acidic residues" evidence="2">
    <location>
        <begin position="391"/>
        <end position="405"/>
    </location>
</feature>
<dbReference type="GeneID" id="23613939"/>
<evidence type="ECO:0000256" key="2">
    <source>
        <dbReference type="SAM" id="MobiDB-lite"/>
    </source>
</evidence>
<evidence type="ECO:0000313" key="4">
    <source>
        <dbReference type="Proteomes" id="UP000028924"/>
    </source>
</evidence>
<dbReference type="Proteomes" id="UP000028924">
    <property type="component" value="Unassembled WGS sequence"/>
</dbReference>
<keyword evidence="1" id="KW-0175">Coiled coil</keyword>
<accession>A0A087SJ02</accession>
<proteinExistence type="predicted"/>
<sequence>MDVPQTTEAAIGRPSVHSATKGPQAERTGLHDLSPVRRDSPGTPCCADIVNHSGDVADRARPGDSHDTEDVKDLLPITQLLLKLRSSHERKEVEAEEKLLDQAVAEADALGRLLARSMASCALQKALAADAQAAAGAQTDSLQAQLQAVNVRSCAAAKNVARLTMELSAAKHRLGVQRVKTEAVDSQRSAADERRERAESVLRLTVAKADRLEAERDAVQAGRNAALAGLEEAQKERDAAIALAARMREAGKAITEANREREEAARARVQADKDRVDACWARSEADKAREAAEEASVAVARATAEAVKAFAEADTERAKAAEARVQADKDRVDACRARSEADKAREAAEASKAEAAAARREFEDRIQSPFLISAKRTASIAIKAFAFDKADCPQDTPADRKDGGRPKRSSWRTLLCGRKSATLD</sequence>
<feature type="coiled-coil region" evidence="1">
    <location>
        <begin position="195"/>
        <end position="305"/>
    </location>
</feature>
<feature type="region of interest" description="Disordered" evidence="2">
    <location>
        <begin position="391"/>
        <end position="411"/>
    </location>
</feature>
<name>A0A087SJ02_AUXPR</name>
<gene>
    <name evidence="3" type="ORF">F751_2548</name>
</gene>